<comment type="caution">
    <text evidence="2">The sequence shown here is derived from an EMBL/GenBank/DDBJ whole genome shotgun (WGS) entry which is preliminary data.</text>
</comment>
<evidence type="ECO:0000313" key="2">
    <source>
        <dbReference type="EMBL" id="NNJ32028.1"/>
    </source>
</evidence>
<evidence type="ECO:0000313" key="3">
    <source>
        <dbReference type="Proteomes" id="UP000539052"/>
    </source>
</evidence>
<gene>
    <name evidence="2" type="ORF">G9470_19855</name>
</gene>
<dbReference type="Proteomes" id="UP000539052">
    <property type="component" value="Unassembled WGS sequence"/>
</dbReference>
<evidence type="ECO:0008006" key="4">
    <source>
        <dbReference type="Google" id="ProtNLM"/>
    </source>
</evidence>
<dbReference type="EMBL" id="JAAOXG010000044">
    <property type="protein sequence ID" value="NNJ32028.1"/>
    <property type="molecule type" value="Genomic_DNA"/>
</dbReference>
<feature type="transmembrane region" description="Helical" evidence="1">
    <location>
        <begin position="21"/>
        <end position="41"/>
    </location>
</feature>
<dbReference type="RefSeq" id="WP_170823133.1">
    <property type="nucleotide sequence ID" value="NZ_JAAOXG010000044.1"/>
</dbReference>
<name>A0ABX1VUE9_9FIRM</name>
<keyword evidence="1" id="KW-1133">Transmembrane helix</keyword>
<reference evidence="2 3" key="1">
    <citation type="submission" date="2020-03" db="EMBL/GenBank/DDBJ databases">
        <title>Genome Sequence of industrial isolate, B5A.</title>
        <authorList>
            <person name="Sharma S."/>
            <person name="Patil P.B."/>
            <person name="Korpole S."/>
        </authorList>
    </citation>
    <scope>NUCLEOTIDE SEQUENCE [LARGE SCALE GENOMIC DNA]</scope>
    <source>
        <strain evidence="2 3">PI-S10-B5A</strain>
    </source>
</reference>
<keyword evidence="1" id="KW-0812">Transmembrane</keyword>
<protein>
    <recommendedName>
        <fullName evidence="4">Flagellin-like protein</fullName>
    </recommendedName>
</protein>
<keyword evidence="1" id="KW-0472">Membrane</keyword>
<keyword evidence="3" id="KW-1185">Reference proteome</keyword>
<organism evidence="2 3">
    <name type="scientific">Lacrimispora defluvii</name>
    <dbReference type="NCBI Taxonomy" id="2719233"/>
    <lineage>
        <taxon>Bacteria</taxon>
        <taxon>Bacillati</taxon>
        <taxon>Bacillota</taxon>
        <taxon>Clostridia</taxon>
        <taxon>Lachnospirales</taxon>
        <taxon>Lachnospiraceae</taxon>
        <taxon>Lacrimispora</taxon>
    </lineage>
</organism>
<sequence length="62" mass="6806">MMMKLTAQRKLEELTGLDIELAVMILGAIVVLMMTMIVAAINSIKGGYPVDSGTRLFSDYIK</sequence>
<proteinExistence type="predicted"/>
<evidence type="ECO:0000256" key="1">
    <source>
        <dbReference type="SAM" id="Phobius"/>
    </source>
</evidence>
<accession>A0ABX1VUE9</accession>